<dbReference type="EMBL" id="JAWJWF010000046">
    <property type="protein sequence ID" value="KAK6624895.1"/>
    <property type="molecule type" value="Genomic_DNA"/>
</dbReference>
<feature type="domain" description="C2H2-type" evidence="2">
    <location>
        <begin position="354"/>
        <end position="382"/>
    </location>
</feature>
<organism evidence="3 4">
    <name type="scientific">Polyplax serrata</name>
    <name type="common">Common mouse louse</name>
    <dbReference type="NCBI Taxonomy" id="468196"/>
    <lineage>
        <taxon>Eukaryota</taxon>
        <taxon>Metazoa</taxon>
        <taxon>Ecdysozoa</taxon>
        <taxon>Arthropoda</taxon>
        <taxon>Hexapoda</taxon>
        <taxon>Insecta</taxon>
        <taxon>Pterygota</taxon>
        <taxon>Neoptera</taxon>
        <taxon>Paraneoptera</taxon>
        <taxon>Psocodea</taxon>
        <taxon>Troctomorpha</taxon>
        <taxon>Phthiraptera</taxon>
        <taxon>Anoplura</taxon>
        <taxon>Polyplacidae</taxon>
        <taxon>Polyplax</taxon>
    </lineage>
</organism>
<evidence type="ECO:0000259" key="2">
    <source>
        <dbReference type="PROSITE" id="PS50157"/>
    </source>
</evidence>
<dbReference type="SMART" id="SM00355">
    <property type="entry name" value="ZnF_C2H2"/>
    <property type="match status" value="2"/>
</dbReference>
<keyword evidence="1" id="KW-0863">Zinc-finger</keyword>
<proteinExistence type="predicted"/>
<evidence type="ECO:0000313" key="4">
    <source>
        <dbReference type="Proteomes" id="UP001359485"/>
    </source>
</evidence>
<dbReference type="Gene3D" id="3.30.160.60">
    <property type="entry name" value="Classic Zinc Finger"/>
    <property type="match status" value="1"/>
</dbReference>
<gene>
    <name evidence="3" type="ORF">RUM44_011759</name>
</gene>
<evidence type="ECO:0000256" key="1">
    <source>
        <dbReference type="PROSITE-ProRule" id="PRU00042"/>
    </source>
</evidence>
<dbReference type="PROSITE" id="PS50157">
    <property type="entry name" value="ZINC_FINGER_C2H2_2"/>
    <property type="match status" value="2"/>
</dbReference>
<name>A0ABR1AQX4_POLSC</name>
<dbReference type="PROSITE" id="PS00028">
    <property type="entry name" value="ZINC_FINGER_C2H2_1"/>
    <property type="match status" value="2"/>
</dbReference>
<protein>
    <recommendedName>
        <fullName evidence="2">C2H2-type domain-containing protein</fullName>
    </recommendedName>
</protein>
<evidence type="ECO:0000313" key="3">
    <source>
        <dbReference type="EMBL" id="KAK6624895.1"/>
    </source>
</evidence>
<accession>A0ABR1AQX4</accession>
<reference evidence="3 4" key="1">
    <citation type="submission" date="2023-09" db="EMBL/GenBank/DDBJ databases">
        <title>Genomes of two closely related lineages of the louse Polyplax serrata with different host specificities.</title>
        <authorList>
            <person name="Martinu J."/>
            <person name="Tarabai H."/>
            <person name="Stefka J."/>
            <person name="Hypsa V."/>
        </authorList>
    </citation>
    <scope>NUCLEOTIDE SEQUENCE [LARGE SCALE GENOMIC DNA]</scope>
    <source>
        <strain evidence="3">98ZLc_SE</strain>
    </source>
</reference>
<sequence>MKNAMVRSTREEIKQKLLKVYSDSLDSGRNVLDFDKKYDFFSLNESAVLKYSSNWFRPEKYNSGVDSVQPSLKHFQTNYSDECSGQGVKSGSLLKVEKSLSQGNLNRDLEILGRTPYQIGVDGEKFRVVAATLQKCNSPFIRRTFHFTSNGIVEASSDKKEETDSSGIIPVLQQGKNALPQQKFVRIRRFRVIKKDELPLERYVLPQKIKITNGEKTRFLTVRIRSKNPNERVPSTVKLEGIARGETAMGSERGDVADVSFKTTGNVTSAIQTDEDDGERTEGSEPDISVISMDATEDDRGDKVTSEVGQQLKKVNTSTEREGDLRETFNCENCLKQFPTYVTCLAHVRTHQKQICQFCAKRFLTAKVLREHIRMQHQNEVARRPTAPEDRITTATSKFGRTRQVLNVAGLRSKYRML</sequence>
<dbReference type="InterPro" id="IPR013087">
    <property type="entry name" value="Znf_C2H2_type"/>
</dbReference>
<keyword evidence="1" id="KW-0479">Metal-binding</keyword>
<keyword evidence="4" id="KW-1185">Reference proteome</keyword>
<dbReference type="Proteomes" id="UP001359485">
    <property type="component" value="Unassembled WGS sequence"/>
</dbReference>
<feature type="domain" description="C2H2-type" evidence="2">
    <location>
        <begin position="329"/>
        <end position="351"/>
    </location>
</feature>
<keyword evidence="1" id="KW-0862">Zinc</keyword>
<comment type="caution">
    <text evidence="3">The sequence shown here is derived from an EMBL/GenBank/DDBJ whole genome shotgun (WGS) entry which is preliminary data.</text>
</comment>